<organism evidence="2 3">
    <name type="scientific">Rhizoctonia solani</name>
    <dbReference type="NCBI Taxonomy" id="456999"/>
    <lineage>
        <taxon>Eukaryota</taxon>
        <taxon>Fungi</taxon>
        <taxon>Dikarya</taxon>
        <taxon>Basidiomycota</taxon>
        <taxon>Agaricomycotina</taxon>
        <taxon>Agaricomycetes</taxon>
        <taxon>Cantharellales</taxon>
        <taxon>Ceratobasidiaceae</taxon>
        <taxon>Rhizoctonia</taxon>
    </lineage>
</organism>
<feature type="compositionally biased region" description="Low complexity" evidence="1">
    <location>
        <begin position="120"/>
        <end position="144"/>
    </location>
</feature>
<feature type="compositionally biased region" description="Polar residues" evidence="1">
    <location>
        <begin position="101"/>
        <end position="114"/>
    </location>
</feature>
<comment type="caution">
    <text evidence="2">The sequence shown here is derived from an EMBL/GenBank/DDBJ whole genome shotgun (WGS) entry which is preliminary data.</text>
</comment>
<dbReference type="EMBL" id="CAJMWX010001075">
    <property type="protein sequence ID" value="CAE6465666.1"/>
    <property type="molecule type" value="Genomic_DNA"/>
</dbReference>
<evidence type="ECO:0000256" key="1">
    <source>
        <dbReference type="SAM" id="MobiDB-lite"/>
    </source>
</evidence>
<feature type="region of interest" description="Disordered" evidence="1">
    <location>
        <begin position="1"/>
        <end position="159"/>
    </location>
</feature>
<sequence length="384" mass="41412">MESMFGKFPLANRPKMTRRKRKNLNLAPGAPSAASTSGTRRGGNSPTTEPANNSADMAPSRSSYTERRPTVPHSSSGPDRRAKGTQQSRRLRRGGNPYSWMPSNDNPSSPTTEETLPITPRSDMSSTFSFSPSPGPSSQRPQSPIHRRRNAVSAGPQRTDFGFLTGSGFAPASAPLMPTQTWPTMSTTEGAQRLPESTLGGLVQTRSDGALEHRSQALSHIPNAEHTQVTFGAPQIAISFNSHPTNYATSNYQPSHSFGQPSNSRIDSSLAEQTFWPDFTSTHTSYATAQGHSVTPSVNISLGSLDHPNTAYVDYSAPYTSVNETGQAHILGLPDSDVLSSMVNPSTESYLQDFSYAFRRIPGRPSQEAISLASLAFNHTSPTQ</sequence>
<feature type="compositionally biased region" description="Polar residues" evidence="1">
    <location>
        <begin position="42"/>
        <end position="63"/>
    </location>
</feature>
<accession>A0A8H3GTN2</accession>
<protein>
    <submittedName>
        <fullName evidence="2">Uncharacterized protein</fullName>
    </submittedName>
</protein>
<dbReference type="Proteomes" id="UP000663888">
    <property type="component" value="Unassembled WGS sequence"/>
</dbReference>
<evidence type="ECO:0000313" key="3">
    <source>
        <dbReference type="Proteomes" id="UP000663888"/>
    </source>
</evidence>
<name>A0A8H3GTN2_9AGAM</name>
<reference evidence="2" key="1">
    <citation type="submission" date="2021-01" db="EMBL/GenBank/DDBJ databases">
        <authorList>
            <person name="Kaushik A."/>
        </authorList>
    </citation>
    <scope>NUCLEOTIDE SEQUENCE</scope>
    <source>
        <strain evidence="2">AG4-R118</strain>
    </source>
</reference>
<gene>
    <name evidence="2" type="ORF">RDB_LOCUS98126</name>
</gene>
<proteinExistence type="predicted"/>
<feature type="compositionally biased region" description="Low complexity" evidence="1">
    <location>
        <begin position="27"/>
        <end position="39"/>
    </location>
</feature>
<dbReference type="AlphaFoldDB" id="A0A8H3GTN2"/>
<evidence type="ECO:0000313" key="2">
    <source>
        <dbReference type="EMBL" id="CAE6465666.1"/>
    </source>
</evidence>